<keyword evidence="3" id="KW-1185">Reference proteome</keyword>
<dbReference type="HOGENOM" id="CLU_2333853_0_0_1"/>
<proteinExistence type="predicted"/>
<dbReference type="Proteomes" id="UP000053424">
    <property type="component" value="Unassembled WGS sequence"/>
</dbReference>
<accession>A0A0C2YTB0</accession>
<keyword evidence="1" id="KW-1133">Transmembrane helix</keyword>
<reference evidence="2 3" key="1">
    <citation type="submission" date="2014-04" db="EMBL/GenBank/DDBJ databases">
        <authorList>
            <consortium name="DOE Joint Genome Institute"/>
            <person name="Kuo A."/>
            <person name="Gay G."/>
            <person name="Dore J."/>
            <person name="Kohler A."/>
            <person name="Nagy L.G."/>
            <person name="Floudas D."/>
            <person name="Copeland A."/>
            <person name="Barry K.W."/>
            <person name="Cichocki N."/>
            <person name="Veneault-Fourrey C."/>
            <person name="LaButti K."/>
            <person name="Lindquist E.A."/>
            <person name="Lipzen A."/>
            <person name="Lundell T."/>
            <person name="Morin E."/>
            <person name="Murat C."/>
            <person name="Sun H."/>
            <person name="Tunlid A."/>
            <person name="Henrissat B."/>
            <person name="Grigoriev I.V."/>
            <person name="Hibbett D.S."/>
            <person name="Martin F."/>
            <person name="Nordberg H.P."/>
            <person name="Cantor M.N."/>
            <person name="Hua S.X."/>
        </authorList>
    </citation>
    <scope>NUCLEOTIDE SEQUENCE [LARGE SCALE GENOMIC DNA]</scope>
    <source>
        <strain evidence="3">h7</strain>
    </source>
</reference>
<reference evidence="3" key="2">
    <citation type="submission" date="2015-01" db="EMBL/GenBank/DDBJ databases">
        <title>Evolutionary Origins and Diversification of the Mycorrhizal Mutualists.</title>
        <authorList>
            <consortium name="DOE Joint Genome Institute"/>
            <consortium name="Mycorrhizal Genomics Consortium"/>
            <person name="Kohler A."/>
            <person name="Kuo A."/>
            <person name="Nagy L.G."/>
            <person name="Floudas D."/>
            <person name="Copeland A."/>
            <person name="Barry K.W."/>
            <person name="Cichocki N."/>
            <person name="Veneault-Fourrey C."/>
            <person name="LaButti K."/>
            <person name="Lindquist E.A."/>
            <person name="Lipzen A."/>
            <person name="Lundell T."/>
            <person name="Morin E."/>
            <person name="Murat C."/>
            <person name="Riley R."/>
            <person name="Ohm R."/>
            <person name="Sun H."/>
            <person name="Tunlid A."/>
            <person name="Henrissat B."/>
            <person name="Grigoriev I.V."/>
            <person name="Hibbett D.S."/>
            <person name="Martin F."/>
        </authorList>
    </citation>
    <scope>NUCLEOTIDE SEQUENCE [LARGE SCALE GENOMIC DNA]</scope>
    <source>
        <strain evidence="3">h7</strain>
    </source>
</reference>
<gene>
    <name evidence="2" type="ORF">M413DRAFT_443256</name>
</gene>
<protein>
    <submittedName>
        <fullName evidence="2">Uncharacterized protein</fullName>
    </submittedName>
</protein>
<organism evidence="2 3">
    <name type="scientific">Hebeloma cylindrosporum</name>
    <dbReference type="NCBI Taxonomy" id="76867"/>
    <lineage>
        <taxon>Eukaryota</taxon>
        <taxon>Fungi</taxon>
        <taxon>Dikarya</taxon>
        <taxon>Basidiomycota</taxon>
        <taxon>Agaricomycotina</taxon>
        <taxon>Agaricomycetes</taxon>
        <taxon>Agaricomycetidae</taxon>
        <taxon>Agaricales</taxon>
        <taxon>Agaricineae</taxon>
        <taxon>Hymenogastraceae</taxon>
        <taxon>Hebeloma</taxon>
    </lineage>
</organism>
<dbReference type="AlphaFoldDB" id="A0A0C2YTB0"/>
<evidence type="ECO:0000256" key="1">
    <source>
        <dbReference type="SAM" id="Phobius"/>
    </source>
</evidence>
<keyword evidence="1" id="KW-0812">Transmembrane</keyword>
<name>A0A0C2YTB0_HEBCY</name>
<evidence type="ECO:0000313" key="2">
    <source>
        <dbReference type="EMBL" id="KIM44232.1"/>
    </source>
</evidence>
<evidence type="ECO:0000313" key="3">
    <source>
        <dbReference type="Proteomes" id="UP000053424"/>
    </source>
</evidence>
<sequence length="98" mass="11405">MPKHIQFGAGYMIFIASVCSLLSELCYYAWEPLPYTNHPFFNPPFLFTSQVLPRLFPWIRRLELSTTQDSVRPRRFCNGCTTPRYFDEALEPGGHDPC</sequence>
<feature type="transmembrane region" description="Helical" evidence="1">
    <location>
        <begin position="7"/>
        <end position="30"/>
    </location>
</feature>
<dbReference type="EMBL" id="KN831774">
    <property type="protein sequence ID" value="KIM44232.1"/>
    <property type="molecule type" value="Genomic_DNA"/>
</dbReference>
<keyword evidence="1" id="KW-0472">Membrane</keyword>